<dbReference type="Pfam" id="PF24175">
    <property type="entry name" value="SU10_adaptor"/>
    <property type="match status" value="1"/>
</dbReference>
<reference evidence="3" key="1">
    <citation type="journal article" date="2019" name="Int. J. Syst. Evol. Microbiol.">
        <title>The Global Catalogue of Microorganisms (GCM) 10K type strain sequencing project: providing services to taxonomists for standard genome sequencing and annotation.</title>
        <authorList>
            <consortium name="The Broad Institute Genomics Platform"/>
            <consortium name="The Broad Institute Genome Sequencing Center for Infectious Disease"/>
            <person name="Wu L."/>
            <person name="Ma J."/>
        </authorList>
    </citation>
    <scope>NUCLEOTIDE SEQUENCE [LARGE SCALE GENOMIC DNA]</scope>
    <source>
        <strain evidence="3">CCUG 58411</strain>
    </source>
</reference>
<evidence type="ECO:0000256" key="1">
    <source>
        <dbReference type="SAM" id="MobiDB-lite"/>
    </source>
</evidence>
<dbReference type="RefSeq" id="WP_379031282.1">
    <property type="nucleotide sequence ID" value="NZ_JBHTLN010000001.1"/>
</dbReference>
<dbReference type="InterPro" id="IPR056209">
    <property type="entry name" value="SU10_adaptor"/>
</dbReference>
<protein>
    <submittedName>
        <fullName evidence="2">Uncharacterized protein</fullName>
    </submittedName>
</protein>
<evidence type="ECO:0000313" key="3">
    <source>
        <dbReference type="Proteomes" id="UP001597206"/>
    </source>
</evidence>
<feature type="region of interest" description="Disordered" evidence="1">
    <location>
        <begin position="199"/>
        <end position="220"/>
    </location>
</feature>
<accession>A0ABW3PDB8</accession>
<comment type="caution">
    <text evidence="2">The sequence shown here is derived from an EMBL/GenBank/DDBJ whole genome shotgun (WGS) entry which is preliminary data.</text>
</comment>
<dbReference type="Proteomes" id="UP001597206">
    <property type="component" value="Unassembled WGS sequence"/>
</dbReference>
<proteinExistence type="predicted"/>
<dbReference type="EMBL" id="JBHTLN010000001">
    <property type="protein sequence ID" value="MFD1121832.1"/>
    <property type="molecule type" value="Genomic_DNA"/>
</dbReference>
<sequence length="220" mass="25553">MALPLKKTLGEIRSQIQSRLGFGMAGNAQIVNSALIDDFIIDAQEALYIQFDWIELKATYERYTGVNQQFYDYPPDCNVERIKSLSVYWNGDYVPLIEGIDLKHRGITPGTIPCRYERRDQLEIWPIPQSATYKLRFEYERTLLPLVDNSDRLSLPDEMVKLYALANAKAHYRQPDADRYASQLESMLLRLKAQHRSRTEWKRTERVPSPYASVSSDQDV</sequence>
<evidence type="ECO:0000313" key="2">
    <source>
        <dbReference type="EMBL" id="MFD1121832.1"/>
    </source>
</evidence>
<organism evidence="2 3">
    <name type="scientific">Methylophilus flavus</name>
    <dbReference type="NCBI Taxonomy" id="640084"/>
    <lineage>
        <taxon>Bacteria</taxon>
        <taxon>Pseudomonadati</taxon>
        <taxon>Pseudomonadota</taxon>
        <taxon>Betaproteobacteria</taxon>
        <taxon>Nitrosomonadales</taxon>
        <taxon>Methylophilaceae</taxon>
        <taxon>Methylophilus</taxon>
    </lineage>
</organism>
<keyword evidence="3" id="KW-1185">Reference proteome</keyword>
<gene>
    <name evidence="2" type="ORF">ACFQ2T_04905</name>
</gene>
<name>A0ABW3PDB8_9PROT</name>